<evidence type="ECO:0000313" key="3">
    <source>
        <dbReference type="WBParaSite" id="maker-uti_cns_0003809-snap-gene-0.7-mRNA-1"/>
    </source>
</evidence>
<accession>A0A1I8H159</accession>
<evidence type="ECO:0000256" key="1">
    <source>
        <dbReference type="SAM" id="MobiDB-lite"/>
    </source>
</evidence>
<dbReference type="Proteomes" id="UP000095280">
    <property type="component" value="Unplaced"/>
</dbReference>
<keyword evidence="2" id="KW-1185">Reference proteome</keyword>
<proteinExistence type="predicted"/>
<feature type="compositionally biased region" description="Basic and acidic residues" evidence="1">
    <location>
        <begin position="73"/>
        <end position="82"/>
    </location>
</feature>
<dbReference type="WBParaSite" id="maker-uti_cns_0003809-snap-gene-0.7-mRNA-1">
    <property type="protein sequence ID" value="maker-uti_cns_0003809-snap-gene-0.7-mRNA-1"/>
    <property type="gene ID" value="maker-uti_cns_0003809-snap-gene-0.7"/>
</dbReference>
<sequence>FQNVTGDPLELLTPEEVAELKRRRISTQIQLDCLLAEIKKRQRHLSPQQMQTLNAQMSDLREDIQEMSATISRLDRDAERAAAAEGSNRKKGSL</sequence>
<name>A0A1I8H159_9PLAT</name>
<evidence type="ECO:0000313" key="2">
    <source>
        <dbReference type="Proteomes" id="UP000095280"/>
    </source>
</evidence>
<protein>
    <submittedName>
        <fullName evidence="3">ERC protein 2</fullName>
    </submittedName>
</protein>
<reference evidence="3" key="1">
    <citation type="submission" date="2016-11" db="UniProtKB">
        <authorList>
            <consortium name="WormBaseParasite"/>
        </authorList>
    </citation>
    <scope>IDENTIFICATION</scope>
</reference>
<organism evidence="2 3">
    <name type="scientific">Macrostomum lignano</name>
    <dbReference type="NCBI Taxonomy" id="282301"/>
    <lineage>
        <taxon>Eukaryota</taxon>
        <taxon>Metazoa</taxon>
        <taxon>Spiralia</taxon>
        <taxon>Lophotrochozoa</taxon>
        <taxon>Platyhelminthes</taxon>
        <taxon>Rhabditophora</taxon>
        <taxon>Macrostomorpha</taxon>
        <taxon>Macrostomida</taxon>
        <taxon>Macrostomidae</taxon>
        <taxon>Macrostomum</taxon>
    </lineage>
</organism>
<feature type="region of interest" description="Disordered" evidence="1">
    <location>
        <begin position="69"/>
        <end position="94"/>
    </location>
</feature>
<dbReference type="AlphaFoldDB" id="A0A1I8H159"/>